<keyword evidence="3" id="KW-1185">Reference proteome</keyword>
<protein>
    <submittedName>
        <fullName evidence="2">Uncharacterized protein</fullName>
    </submittedName>
</protein>
<feature type="compositionally biased region" description="Polar residues" evidence="1">
    <location>
        <begin position="281"/>
        <end position="290"/>
    </location>
</feature>
<feature type="region of interest" description="Disordered" evidence="1">
    <location>
        <begin position="1"/>
        <end position="41"/>
    </location>
</feature>
<evidence type="ECO:0000313" key="2">
    <source>
        <dbReference type="EMBL" id="ORZ38813.1"/>
    </source>
</evidence>
<dbReference type="Proteomes" id="UP000193411">
    <property type="component" value="Unassembled WGS sequence"/>
</dbReference>
<sequence length="425" mass="46295">MRKEMLITQNANGERNSAATEPSPLETERADIHSPTLPPELDLGLDADGQELVWMMEVASSESGDSAVMTGCGCGESLHAGDAQVHDEERVPKFVEVVEDDVTPMAAGEPAFQSLASQHDRFRHFLQRAPCSHSLARPRIANPSIDSEPTAPIQLTEPHPPPQMHLGQTDLTPMASPTIGAIERHDRPESLLSPGDEALAIDTPTTEGTQALASRAVSEVQADHGRVESQLPATASAVEAAPLMPRAITEPLSPAAQTSAALPPVFRVGSDSAMSLSMTLPASADGSTSAPLRDSIDLGSSTMRTTKSSKSSLFKRFSQSFSTLTRASKHDKPRDEVVVHQRARRLPVRFPCPARCFRPCLVERVTSMPRRRRQKRKGRSRKGRKRQLGRRQNESPRLSPRESLVPVCHITPLIFLTFVPVPIRV</sequence>
<feature type="region of interest" description="Disordered" evidence="1">
    <location>
        <begin position="139"/>
        <end position="174"/>
    </location>
</feature>
<dbReference type="EMBL" id="MCFL01000007">
    <property type="protein sequence ID" value="ORZ38813.1"/>
    <property type="molecule type" value="Genomic_DNA"/>
</dbReference>
<name>A0A1Y2HYJ3_9FUNG</name>
<evidence type="ECO:0000313" key="3">
    <source>
        <dbReference type="Proteomes" id="UP000193411"/>
    </source>
</evidence>
<feature type="compositionally biased region" description="Low complexity" evidence="1">
    <location>
        <begin position="300"/>
        <end position="312"/>
    </location>
</feature>
<proteinExistence type="predicted"/>
<comment type="caution">
    <text evidence="2">The sequence shown here is derived from an EMBL/GenBank/DDBJ whole genome shotgun (WGS) entry which is preliminary data.</text>
</comment>
<feature type="region of interest" description="Disordered" evidence="1">
    <location>
        <begin position="281"/>
        <end position="312"/>
    </location>
</feature>
<accession>A0A1Y2HYJ3</accession>
<gene>
    <name evidence="2" type="ORF">BCR44DRAFT_1427835</name>
</gene>
<feature type="compositionally biased region" description="Basic residues" evidence="1">
    <location>
        <begin position="369"/>
        <end position="389"/>
    </location>
</feature>
<dbReference type="AlphaFoldDB" id="A0A1Y2HYJ3"/>
<organism evidence="2 3">
    <name type="scientific">Catenaria anguillulae PL171</name>
    <dbReference type="NCBI Taxonomy" id="765915"/>
    <lineage>
        <taxon>Eukaryota</taxon>
        <taxon>Fungi</taxon>
        <taxon>Fungi incertae sedis</taxon>
        <taxon>Blastocladiomycota</taxon>
        <taxon>Blastocladiomycetes</taxon>
        <taxon>Blastocladiales</taxon>
        <taxon>Catenariaceae</taxon>
        <taxon>Catenaria</taxon>
    </lineage>
</organism>
<reference evidence="2 3" key="1">
    <citation type="submission" date="2016-07" db="EMBL/GenBank/DDBJ databases">
        <title>Pervasive Adenine N6-methylation of Active Genes in Fungi.</title>
        <authorList>
            <consortium name="DOE Joint Genome Institute"/>
            <person name="Mondo S.J."/>
            <person name="Dannebaum R.O."/>
            <person name="Kuo R.C."/>
            <person name="Labutti K."/>
            <person name="Haridas S."/>
            <person name="Kuo A."/>
            <person name="Salamov A."/>
            <person name="Ahrendt S.R."/>
            <person name="Lipzen A."/>
            <person name="Sullivan W."/>
            <person name="Andreopoulos W.B."/>
            <person name="Clum A."/>
            <person name="Lindquist E."/>
            <person name="Daum C."/>
            <person name="Ramamoorthy G.K."/>
            <person name="Gryganskyi A."/>
            <person name="Culley D."/>
            <person name="Magnuson J.K."/>
            <person name="James T.Y."/>
            <person name="O'Malley M.A."/>
            <person name="Stajich J.E."/>
            <person name="Spatafora J.W."/>
            <person name="Visel A."/>
            <person name="Grigoriev I.V."/>
        </authorList>
    </citation>
    <scope>NUCLEOTIDE SEQUENCE [LARGE SCALE GENOMIC DNA]</scope>
    <source>
        <strain evidence="2 3">PL171</strain>
    </source>
</reference>
<feature type="compositionally biased region" description="Polar residues" evidence="1">
    <location>
        <begin position="7"/>
        <end position="20"/>
    </location>
</feature>
<evidence type="ECO:0000256" key="1">
    <source>
        <dbReference type="SAM" id="MobiDB-lite"/>
    </source>
</evidence>
<feature type="region of interest" description="Disordered" evidence="1">
    <location>
        <begin position="367"/>
        <end position="401"/>
    </location>
</feature>